<comment type="caution">
    <text evidence="2">The sequence shown here is derived from an EMBL/GenBank/DDBJ whole genome shotgun (WGS) entry which is preliminary data.</text>
</comment>
<feature type="non-terminal residue" evidence="2">
    <location>
        <position position="1"/>
    </location>
</feature>
<evidence type="ECO:0008006" key="3">
    <source>
        <dbReference type="Google" id="ProtNLM"/>
    </source>
</evidence>
<dbReference type="AlphaFoldDB" id="A0A699KQ96"/>
<feature type="region of interest" description="Disordered" evidence="1">
    <location>
        <begin position="180"/>
        <end position="216"/>
    </location>
</feature>
<sequence>EPASLIGDDSQGEACPIGSGLEAKQDRANITKTSTLPSDSTPFACLFGLVFGVWILKNRISTDNIHTIMQCLSPKSTSFNEFSSNIVTALVCQATNRVYNFSKMIFNGMVRNVNNKVSKFLMYPRFLSKCLKMGQFGKITHTQTYVVPFHTKKIFTTLRVNSPGFSGRIVPLFNSMLIPQGEGSGKPTEPHHTPSPEAQQTSPTTTSSPSLPPVSTALIPTVTLTDTPLLRHYTRRAKIAQSLALPPIADEPTSLIGDVSQEPFGEDTLIKGRRLDEGKEAAKRVSDDTEEMATVLTSMDASSIPTSGGVHVVPTTAEVATATVKSTPYTKRKEKEKMVESDTPRKKKLQEQIDVKVARELEKEMAR</sequence>
<feature type="region of interest" description="Disordered" evidence="1">
    <location>
        <begin position="326"/>
        <end position="347"/>
    </location>
</feature>
<accession>A0A699KQ96</accession>
<gene>
    <name evidence="2" type="ORF">Tci_678037</name>
</gene>
<feature type="compositionally biased region" description="Low complexity" evidence="1">
    <location>
        <begin position="195"/>
        <end position="216"/>
    </location>
</feature>
<organism evidence="2">
    <name type="scientific">Tanacetum cinerariifolium</name>
    <name type="common">Dalmatian daisy</name>
    <name type="synonym">Chrysanthemum cinerariifolium</name>
    <dbReference type="NCBI Taxonomy" id="118510"/>
    <lineage>
        <taxon>Eukaryota</taxon>
        <taxon>Viridiplantae</taxon>
        <taxon>Streptophyta</taxon>
        <taxon>Embryophyta</taxon>
        <taxon>Tracheophyta</taxon>
        <taxon>Spermatophyta</taxon>
        <taxon>Magnoliopsida</taxon>
        <taxon>eudicotyledons</taxon>
        <taxon>Gunneridae</taxon>
        <taxon>Pentapetalae</taxon>
        <taxon>asterids</taxon>
        <taxon>campanulids</taxon>
        <taxon>Asterales</taxon>
        <taxon>Asteraceae</taxon>
        <taxon>Asteroideae</taxon>
        <taxon>Anthemideae</taxon>
        <taxon>Anthemidinae</taxon>
        <taxon>Tanacetum</taxon>
    </lineage>
</organism>
<name>A0A699KQ96_TANCI</name>
<protein>
    <recommendedName>
        <fullName evidence="3">Synaptobrevin, longin-like domain protein</fullName>
    </recommendedName>
</protein>
<proteinExistence type="predicted"/>
<evidence type="ECO:0000256" key="1">
    <source>
        <dbReference type="SAM" id="MobiDB-lite"/>
    </source>
</evidence>
<dbReference type="EMBL" id="BKCJ010543536">
    <property type="protein sequence ID" value="GFB06066.1"/>
    <property type="molecule type" value="Genomic_DNA"/>
</dbReference>
<evidence type="ECO:0000313" key="2">
    <source>
        <dbReference type="EMBL" id="GFB06066.1"/>
    </source>
</evidence>
<feature type="compositionally biased region" description="Basic and acidic residues" evidence="1">
    <location>
        <begin position="331"/>
        <end position="347"/>
    </location>
</feature>
<reference evidence="2" key="1">
    <citation type="journal article" date="2019" name="Sci. Rep.">
        <title>Draft genome of Tanacetum cinerariifolium, the natural source of mosquito coil.</title>
        <authorList>
            <person name="Yamashiro T."/>
            <person name="Shiraishi A."/>
            <person name="Satake H."/>
            <person name="Nakayama K."/>
        </authorList>
    </citation>
    <scope>NUCLEOTIDE SEQUENCE</scope>
</reference>